<feature type="region of interest" description="Disordered" evidence="1">
    <location>
        <begin position="192"/>
        <end position="655"/>
    </location>
</feature>
<dbReference type="EMBL" id="NIVC01002688">
    <property type="protein sequence ID" value="PAA55917.1"/>
    <property type="molecule type" value="Genomic_DNA"/>
</dbReference>
<feature type="compositionally biased region" description="Basic and acidic residues" evidence="1">
    <location>
        <begin position="387"/>
        <end position="400"/>
    </location>
</feature>
<feature type="compositionally biased region" description="Polar residues" evidence="1">
    <location>
        <begin position="401"/>
        <end position="415"/>
    </location>
</feature>
<name>A0A267E4U8_9PLAT</name>
<gene>
    <name evidence="2" type="ORF">BOX15_Mlig018142g1</name>
</gene>
<accession>A0A267E4U8</accession>
<feature type="compositionally biased region" description="Basic and acidic residues" evidence="1">
    <location>
        <begin position="507"/>
        <end position="520"/>
    </location>
</feature>
<keyword evidence="3" id="KW-1185">Reference proteome</keyword>
<feature type="compositionally biased region" description="Basic and acidic residues" evidence="1">
    <location>
        <begin position="207"/>
        <end position="220"/>
    </location>
</feature>
<comment type="caution">
    <text evidence="2">The sequence shown here is derived from an EMBL/GenBank/DDBJ whole genome shotgun (WGS) entry which is preliminary data.</text>
</comment>
<evidence type="ECO:0000313" key="3">
    <source>
        <dbReference type="Proteomes" id="UP000215902"/>
    </source>
</evidence>
<sequence>MSSQQQVTKTCLSCHNSHIAAWAKFCGKCPCTDEFPIECQVCGGGAKIKACQHSPFESWRKVCSAADCNEQIKIDDKYCCVCGARCNFCVDLPVSSSAVCTSLPASASGDGFSSHAHSIASKRSLDSTDSSQSPEKIEESTIKKLRAEDEVNRADSRIDPTIPRSLEQSADVSIVVGSSQLSESLEGFFENQSARSDAEMNQAAPSDAEKKQAAPSDAEKNQAVPSDAEKNQAAPSDAEKNRAAPSDAEKNRAAPSDAEKNQAAPSDAEKNRAAPSDAEKNQAAPSDAEKNRAVPSDAEMNQAALSDAEKNQAVPSDAEMNQAAMSDAEKNQAALSDAEKNQAVPSDAEMNQAAMSDAEKNQAAPSDSEKNQAAPSDAEINQAVPSDSEKNRAAPSDSEKNQAAPSDSEKNQAAPSDSEKNQAALSDAEKNQAAPSDAEKNQAAPSDSEKNQAAPSDAEKNQAALSDAEKNQAAPGDAEKNQAAPGDAEKNQAAPSDAEKNQATLSDAEKKQAAPSDAEKNQAVPSDAEKNQAALSDAEKNQAVPSDAEKNQAALSDAQKNQVAPSDTEKNDGGNEQSTEPKETLTNDNHSDSGKSDSRKRSSKSGADDSQLASKSDNGSSPASPKRSRSATRCSAAPTIPDNERSRGQGTDLSQDQRSFADVARGTGQRQPQQLSYEEHVNKLTSNSADLIPIRFVFIVWYNDLQVGQLALEYFLPESYHSGIVTNFTLEPIDNSKALLHTEILLPRELVLNGRVTYRYWLMGSRMATRQNGSDTPEQLPASLCNSGWRRIFSLQTDSIVQMDGHVLFFQTSEFRQTFYENMMTTSVFMCFRFYFSQLPSTQQRLDAFNCLLKSADLYFSIQPGPKYLILIEAVRYLLQRYHPINQDQSPEQQWQQWTKNLELLHFATVAKAAPFFHGPYSFKFEDISALLDRILPPETPCDSMLSGLAQLPKDLPESAKAWYSGMISSDREFKPEYLLLLPAYHILQYGEELHSSDRIPLRQAFLDLLKSRGSASLFDWCGLTKEFDRLMKNCGPRMNNSVELVKQRLMRYRRVDPLIPRCYAAFMDLRLFDTDLEPSDWLPASNKLALIGYNLAQPPPGTIKFGFEASLPDKHSAFCNFYNTLTAQLQSGAFPQPELELCLELHCQTFKIFCSCVSDKGRNPLSKHSKRPADTISCLLAAVNLTIVLCSATSDGVEAAGGASGVPVVEQLSLLEKQVFRSEDKGDPRTIELLSQVFATLQDCKPSLAKPCYSALDSFVSCLLFKTDLDGVIALMEGKKLQNERLKESVSSVAVDKITHESSSKGNLLSRLFSRLFSSSNEPLRKIGRILLAQFNLEEPGPNAVLKFSLTWKLCAQITCHEDYKKLKSKMEPEFASLLKRCLSAVRQTLKELCQGRRQRRWTPPSC</sequence>
<evidence type="ECO:0000256" key="1">
    <source>
        <dbReference type="SAM" id="MobiDB-lite"/>
    </source>
</evidence>
<proteinExistence type="predicted"/>
<feature type="compositionally biased region" description="Basic and acidic residues" evidence="1">
    <location>
        <begin position="267"/>
        <end position="280"/>
    </location>
</feature>
<reference evidence="2 3" key="1">
    <citation type="submission" date="2017-06" db="EMBL/GenBank/DDBJ databases">
        <title>A platform for efficient transgenesis in Macrostomum lignano, a flatworm model organism for stem cell research.</title>
        <authorList>
            <person name="Berezikov E."/>
        </authorList>
    </citation>
    <scope>NUCLEOTIDE SEQUENCE [LARGE SCALE GENOMIC DNA]</scope>
    <source>
        <strain evidence="2">DV1</strain>
        <tissue evidence="2">Whole organism</tissue>
    </source>
</reference>
<organism evidence="2 3">
    <name type="scientific">Macrostomum lignano</name>
    <dbReference type="NCBI Taxonomy" id="282301"/>
    <lineage>
        <taxon>Eukaryota</taxon>
        <taxon>Metazoa</taxon>
        <taxon>Spiralia</taxon>
        <taxon>Lophotrochozoa</taxon>
        <taxon>Platyhelminthes</taxon>
        <taxon>Rhabditophora</taxon>
        <taxon>Macrostomorpha</taxon>
        <taxon>Macrostomida</taxon>
        <taxon>Macrostomidae</taxon>
        <taxon>Macrostomum</taxon>
    </lineage>
</organism>
<evidence type="ECO:0000313" key="2">
    <source>
        <dbReference type="EMBL" id="PAA55917.1"/>
    </source>
</evidence>
<feature type="region of interest" description="Disordered" evidence="1">
    <location>
        <begin position="120"/>
        <end position="164"/>
    </location>
</feature>
<dbReference type="OrthoDB" id="9219244at2759"/>
<feature type="compositionally biased region" description="Basic and acidic residues" evidence="1">
    <location>
        <begin position="135"/>
        <end position="158"/>
    </location>
</feature>
<dbReference type="Proteomes" id="UP000215902">
    <property type="component" value="Unassembled WGS sequence"/>
</dbReference>
<feature type="compositionally biased region" description="Basic and acidic residues" evidence="1">
    <location>
        <begin position="567"/>
        <end position="600"/>
    </location>
</feature>
<feature type="compositionally biased region" description="Basic and acidic residues" evidence="1">
    <location>
        <begin position="237"/>
        <end position="260"/>
    </location>
</feature>
<protein>
    <submittedName>
        <fullName evidence="2">Uncharacterized protein</fullName>
    </submittedName>
</protein>